<dbReference type="AlphaFoldDB" id="F3ZX74"/>
<dbReference type="CDD" id="cd00090">
    <property type="entry name" value="HTH_ARSR"/>
    <property type="match status" value="1"/>
</dbReference>
<proteinExistence type="predicted"/>
<dbReference type="eggNOG" id="COG1414">
    <property type="taxonomic scope" value="Bacteria"/>
</dbReference>
<dbReference type="Gene3D" id="1.10.10.10">
    <property type="entry name" value="Winged helix-like DNA-binding domain superfamily/Winged helix DNA-binding domain"/>
    <property type="match status" value="1"/>
</dbReference>
<keyword evidence="2" id="KW-0238">DNA-binding</keyword>
<dbReference type="InterPro" id="IPR014757">
    <property type="entry name" value="Tscrpt_reg_IclR_C"/>
</dbReference>
<dbReference type="EMBL" id="CP002360">
    <property type="protein sequence ID" value="AEE96531.1"/>
    <property type="molecule type" value="Genomic_DNA"/>
</dbReference>
<dbReference type="InterPro" id="IPR005471">
    <property type="entry name" value="Tscrpt_reg_IclR_N"/>
</dbReference>
<dbReference type="HOGENOM" id="CLU_062618_6_0_9"/>
<dbReference type="InterPro" id="IPR029016">
    <property type="entry name" value="GAF-like_dom_sf"/>
</dbReference>
<keyword evidence="1" id="KW-0805">Transcription regulation</keyword>
<dbReference type="SUPFAM" id="SSF46785">
    <property type="entry name" value="Winged helix' DNA-binding domain"/>
    <property type="match status" value="1"/>
</dbReference>
<dbReference type="PANTHER" id="PTHR30136:SF24">
    <property type="entry name" value="HTH-TYPE TRANSCRIPTIONAL REPRESSOR ALLR"/>
    <property type="match status" value="1"/>
</dbReference>
<dbReference type="SMART" id="SM00346">
    <property type="entry name" value="HTH_ICLR"/>
    <property type="match status" value="1"/>
</dbReference>
<gene>
    <name evidence="6" type="ordered locus">Mahau_1337</name>
</gene>
<dbReference type="PROSITE" id="PS51077">
    <property type="entry name" value="HTH_ICLR"/>
    <property type="match status" value="1"/>
</dbReference>
<dbReference type="SUPFAM" id="SSF55781">
    <property type="entry name" value="GAF domain-like"/>
    <property type="match status" value="1"/>
</dbReference>
<evidence type="ECO:0000313" key="6">
    <source>
        <dbReference type="EMBL" id="AEE96531.1"/>
    </source>
</evidence>
<dbReference type="InterPro" id="IPR036388">
    <property type="entry name" value="WH-like_DNA-bd_sf"/>
</dbReference>
<evidence type="ECO:0000259" key="5">
    <source>
        <dbReference type="PROSITE" id="PS51078"/>
    </source>
</evidence>
<dbReference type="Pfam" id="PF01614">
    <property type="entry name" value="IclR_C"/>
    <property type="match status" value="1"/>
</dbReference>
<dbReference type="RefSeq" id="WP_013780961.1">
    <property type="nucleotide sequence ID" value="NC_015520.1"/>
</dbReference>
<evidence type="ECO:0000256" key="1">
    <source>
        <dbReference type="ARBA" id="ARBA00023015"/>
    </source>
</evidence>
<evidence type="ECO:0000256" key="2">
    <source>
        <dbReference type="ARBA" id="ARBA00023125"/>
    </source>
</evidence>
<dbReference type="STRING" id="697281.Mahau_1337"/>
<evidence type="ECO:0000256" key="3">
    <source>
        <dbReference type="ARBA" id="ARBA00023163"/>
    </source>
</evidence>
<protein>
    <submittedName>
        <fullName evidence="6">Transcriptional regulator, IclR family</fullName>
    </submittedName>
</protein>
<name>F3ZX74_MAHA5</name>
<accession>F3ZX74</accession>
<dbReference type="InterPro" id="IPR050707">
    <property type="entry name" value="HTH_MetabolicPath_Reg"/>
</dbReference>
<sequence length="262" mass="29005">MPKKYAAPAVKKLLDIIELLSRESRGYSINEIARILDIPVNSVYRICKEMEERGYLEKYNDSGLYQLGSRFFIIGQIVGSRIDLRAKALPIMETLRDALNETVHLCVLQEKWMVLLDQVESKQPIRIHVETGSLMHAHASAFGKCLLANCPQDVLNSIIGEKLASLTSNTITDAGILMAELEKIRENGWAYDMEEYMEGVRCVGAPVFGSGGRGVAAIGIMSPAFRFPKERMDEALPLVLKAANDLSIAMGYDNGQHSAGSR</sequence>
<dbReference type="InterPro" id="IPR011991">
    <property type="entry name" value="ArsR-like_HTH"/>
</dbReference>
<dbReference type="KEGG" id="mas:Mahau_1337"/>
<organism evidence="6 7">
    <name type="scientific">Mahella australiensis (strain DSM 15567 / CIP 107919 / 50-1 BON)</name>
    <dbReference type="NCBI Taxonomy" id="697281"/>
    <lineage>
        <taxon>Bacteria</taxon>
        <taxon>Bacillati</taxon>
        <taxon>Bacillota</taxon>
        <taxon>Clostridia</taxon>
        <taxon>Thermoanaerobacterales</taxon>
        <taxon>Thermoanaerobacterales Family IV. Incertae Sedis</taxon>
        <taxon>Mahella</taxon>
    </lineage>
</organism>
<dbReference type="GO" id="GO:0003677">
    <property type="term" value="F:DNA binding"/>
    <property type="evidence" value="ECO:0007669"/>
    <property type="project" value="UniProtKB-KW"/>
</dbReference>
<feature type="domain" description="HTH iclR-type" evidence="4">
    <location>
        <begin position="7"/>
        <end position="69"/>
    </location>
</feature>
<dbReference type="Pfam" id="PF09339">
    <property type="entry name" value="HTH_IclR"/>
    <property type="match status" value="1"/>
</dbReference>
<dbReference type="GO" id="GO:0045892">
    <property type="term" value="P:negative regulation of DNA-templated transcription"/>
    <property type="evidence" value="ECO:0007669"/>
    <property type="project" value="TreeGrafter"/>
</dbReference>
<dbReference type="PROSITE" id="PS51078">
    <property type="entry name" value="ICLR_ED"/>
    <property type="match status" value="1"/>
</dbReference>
<feature type="domain" description="IclR-ED" evidence="5">
    <location>
        <begin position="70"/>
        <end position="252"/>
    </location>
</feature>
<evidence type="ECO:0000313" key="7">
    <source>
        <dbReference type="Proteomes" id="UP000008457"/>
    </source>
</evidence>
<keyword evidence="3" id="KW-0804">Transcription</keyword>
<dbReference type="InterPro" id="IPR036390">
    <property type="entry name" value="WH_DNA-bd_sf"/>
</dbReference>
<dbReference type="PANTHER" id="PTHR30136">
    <property type="entry name" value="HELIX-TURN-HELIX TRANSCRIPTIONAL REGULATOR, ICLR FAMILY"/>
    <property type="match status" value="1"/>
</dbReference>
<reference evidence="6" key="1">
    <citation type="journal article" date="2011" name="Stand. Genomic Sci.">
        <title>Complete genome sequence of Mahella australiensis type strain (50-1 BON).</title>
        <authorList>
            <person name="Sikorski J."/>
            <person name="Teshima H."/>
            <person name="Nolan M."/>
            <person name="Lucas S."/>
            <person name="Hammon N."/>
            <person name="Deshpande S."/>
            <person name="Cheng J.F."/>
            <person name="Pitluck S."/>
            <person name="Liolios K."/>
            <person name="Pagani I."/>
            <person name="Ivanova N."/>
            <person name="Huntemann M."/>
            <person name="Mavromatis K."/>
            <person name="Ovchinikova G."/>
            <person name="Pati A."/>
            <person name="Tapia R."/>
            <person name="Han C."/>
            <person name="Goodwin L."/>
            <person name="Chen A."/>
            <person name="Palaniappan K."/>
            <person name="Land M."/>
            <person name="Hauser L."/>
            <person name="Ngatchou-Djao O.D."/>
            <person name="Rohde M."/>
            <person name="Pukall R."/>
            <person name="Spring S."/>
            <person name="Abt B."/>
            <person name="Goker M."/>
            <person name="Detter J.C."/>
            <person name="Woyke T."/>
            <person name="Bristow J."/>
            <person name="Markowitz V."/>
            <person name="Hugenholtz P."/>
            <person name="Eisen J.A."/>
            <person name="Kyrpides N.C."/>
            <person name="Klenk H.P."/>
            <person name="Lapidus A."/>
        </authorList>
    </citation>
    <scope>NUCLEOTIDE SEQUENCE [LARGE SCALE GENOMIC DNA]</scope>
    <source>
        <strain evidence="6">50-1 BON</strain>
    </source>
</reference>
<evidence type="ECO:0000259" key="4">
    <source>
        <dbReference type="PROSITE" id="PS51077"/>
    </source>
</evidence>
<keyword evidence="7" id="KW-1185">Reference proteome</keyword>
<dbReference type="GO" id="GO:0003700">
    <property type="term" value="F:DNA-binding transcription factor activity"/>
    <property type="evidence" value="ECO:0007669"/>
    <property type="project" value="TreeGrafter"/>
</dbReference>
<dbReference type="Proteomes" id="UP000008457">
    <property type="component" value="Chromosome"/>
</dbReference>
<dbReference type="Gene3D" id="3.30.450.40">
    <property type="match status" value="1"/>
</dbReference>